<gene>
    <name evidence="1" type="ORF">SBA5_110122</name>
</gene>
<dbReference type="EMBL" id="OKRB01000013">
    <property type="protein sequence ID" value="SPE17762.1"/>
    <property type="molecule type" value="Genomic_DNA"/>
</dbReference>
<evidence type="ECO:0000313" key="1">
    <source>
        <dbReference type="EMBL" id="SPE17762.1"/>
    </source>
</evidence>
<sequence length="37" mass="4146">MCLRNLGGKRAQILMKTGAAELNGLKFYQVLNQSLHQ</sequence>
<protein>
    <submittedName>
        <fullName evidence="1">Uncharacterized protein</fullName>
    </submittedName>
</protein>
<dbReference type="AlphaFoldDB" id="A0A2N9L373"/>
<reference evidence="2" key="1">
    <citation type="submission" date="2018-02" db="EMBL/GenBank/DDBJ databases">
        <authorList>
            <person name="Hausmann B."/>
        </authorList>
    </citation>
    <scope>NUCLEOTIDE SEQUENCE [LARGE SCALE GENOMIC DNA]</scope>
    <source>
        <strain evidence="2">Peat soil MAG SbA5</strain>
    </source>
</reference>
<name>A0A2N9L373_9BACT</name>
<proteinExistence type="predicted"/>
<evidence type="ECO:0000313" key="2">
    <source>
        <dbReference type="Proteomes" id="UP000239735"/>
    </source>
</evidence>
<dbReference type="Proteomes" id="UP000239735">
    <property type="component" value="Unassembled WGS sequence"/>
</dbReference>
<organism evidence="1 2">
    <name type="scientific">Candidatus Sulfuritelmatomonas gaucii</name>
    <dbReference type="NCBI Taxonomy" id="2043161"/>
    <lineage>
        <taxon>Bacteria</taxon>
        <taxon>Pseudomonadati</taxon>
        <taxon>Acidobacteriota</taxon>
        <taxon>Terriglobia</taxon>
        <taxon>Terriglobales</taxon>
        <taxon>Acidobacteriaceae</taxon>
        <taxon>Candidatus Sulfuritelmatomonas</taxon>
    </lineage>
</organism>
<accession>A0A2N9L373</accession>